<gene>
    <name evidence="3" type="ORF">HQN79_03420</name>
</gene>
<dbReference type="InterPro" id="IPR027417">
    <property type="entry name" value="P-loop_NTPase"/>
</dbReference>
<dbReference type="Gene3D" id="3.40.50.300">
    <property type="entry name" value="P-loop containing nucleotide triphosphate hydrolases"/>
    <property type="match status" value="1"/>
</dbReference>
<keyword evidence="1" id="KW-0175">Coiled coil</keyword>
<evidence type="ECO:0000313" key="3">
    <source>
        <dbReference type="EMBL" id="QKI88684.1"/>
    </source>
</evidence>
<name>A0A7D4SY17_9GAMM</name>
<feature type="domain" description="PD-(D/E)XK endonuclease-like" evidence="2">
    <location>
        <begin position="657"/>
        <end position="922"/>
    </location>
</feature>
<dbReference type="InterPro" id="IPR011335">
    <property type="entry name" value="Restrct_endonuc-II-like"/>
</dbReference>
<evidence type="ECO:0000256" key="1">
    <source>
        <dbReference type="SAM" id="Coils"/>
    </source>
</evidence>
<protein>
    <submittedName>
        <fullName evidence="3">PD-(D/E)XK nuclease family protein</fullName>
    </submittedName>
</protein>
<dbReference type="SUPFAM" id="SSF52540">
    <property type="entry name" value="P-loop containing nucleoside triphosphate hydrolases"/>
    <property type="match status" value="1"/>
</dbReference>
<dbReference type="Proteomes" id="UP000504724">
    <property type="component" value="Chromosome"/>
</dbReference>
<dbReference type="InterPro" id="IPR011604">
    <property type="entry name" value="PDDEXK-like_dom_sf"/>
</dbReference>
<proteinExistence type="predicted"/>
<dbReference type="InterPro" id="IPR038726">
    <property type="entry name" value="PDDEXK_AddAB-type"/>
</dbReference>
<evidence type="ECO:0000313" key="4">
    <source>
        <dbReference type="Proteomes" id="UP000504724"/>
    </source>
</evidence>
<dbReference type="SUPFAM" id="SSF52980">
    <property type="entry name" value="Restriction endonuclease-like"/>
    <property type="match status" value="1"/>
</dbReference>
<reference evidence="3 4" key="1">
    <citation type="submission" date="2020-05" db="EMBL/GenBank/DDBJ databases">
        <title>Thiomicrorhabdus sediminis sp.nov. and Thiomicrorhabdus xiamenensis sp.nov., novel sulfur-oxidizing bacteria isolated from coastal sediment.</title>
        <authorList>
            <person name="Liu X."/>
        </authorList>
    </citation>
    <scope>NUCLEOTIDE SEQUENCE [LARGE SCALE GENOMIC DNA]</scope>
    <source>
        <strain evidence="3 4">G2</strain>
    </source>
</reference>
<dbReference type="Gene3D" id="3.90.320.10">
    <property type="match status" value="1"/>
</dbReference>
<dbReference type="KEGG" id="txa:HQN79_03420"/>
<organism evidence="3 4">
    <name type="scientific">Thiomicrorhabdus xiamenensis</name>
    <dbReference type="NCBI Taxonomy" id="2739063"/>
    <lineage>
        <taxon>Bacteria</taxon>
        <taxon>Pseudomonadati</taxon>
        <taxon>Pseudomonadota</taxon>
        <taxon>Gammaproteobacteria</taxon>
        <taxon>Thiotrichales</taxon>
        <taxon>Piscirickettsiaceae</taxon>
        <taxon>Thiomicrorhabdus</taxon>
    </lineage>
</organism>
<dbReference type="RefSeq" id="WP_173284297.1">
    <property type="nucleotide sequence ID" value="NZ_CP054020.1"/>
</dbReference>
<feature type="coiled-coil region" evidence="1">
    <location>
        <begin position="895"/>
        <end position="922"/>
    </location>
</feature>
<dbReference type="Pfam" id="PF12705">
    <property type="entry name" value="PDDEXK_1"/>
    <property type="match status" value="1"/>
</dbReference>
<dbReference type="AlphaFoldDB" id="A0A7D4SY17"/>
<sequence>MTLSESSPNTLHLCANNRLAMSLKQQAVQAQAETASETYRKVAPSLQALTIANWWQQWRDSVAFSGLGAVDYQRLLSDFEAVWWFEQALLEVLKRSEKQGEEIALLNPQQTAKQLYQAWQLSNEFLPEGWQEESFLNPENQLYKEVSELYRSQMEKRDWLDSVLLQKASLSLLSRLLNDQPKALKSLLPERIQLHGFDDYTPFLKQWLEIMTQAGVEVIEETPGDKQPQSTQLFAAQDIRDEAQQAAAWAWQSLQTLQAVQGKEAIKIGIIAPDMQLYKQPLQNALDEYLVLQGVQKFDLLKEDNKLYNLSLGQPLNSVPLVQNALLSLQLFLQPHKPYRFADWSQWLISPYTQGDLTKRQQADLQLRRLQWSQISLPRLLNECVDYLEDEERLLPLILPKSLLEALEAQAGVQYSGKLSQQAFIDACQETLNRMGWPGSRTLSSSEYQQQQAFWEALNSFASMQGLVREQTVAQWLPLLQSYIAEQLHQPQTKGDRPIQIMGMLEAGGQQFDALWVLGLSDQAWPRASNPNPFIPMHLQREHKLPRADGHRELLYARQINQRLQNATEQLVLSYPRFSGEAELLPSPLLSEFDGKPWQKAEFISLAQKAFNVQNADRQNDGLWSENSLIEWQLDDRGPEVPEGESAPGGSGILQAQSKCPLMAFLDYRLGAKYGLQQVEETLQSTNQGSMLHRVLELVWDELKTQTALIALSEGELSELLDRHLKTVFDEVHNTLSESLLQLEMARIKQLCWDWLELEKTRANFANFSTEQEVYITLAGIQFKVIVDRIDQVDGKALIIDYKSGKASINDLLKTPLQAPQLAVYLHALAQIGQESQDKFVTQLSGQICGIGYGLLHSDDGVSFSALSEEGDLLPGRGIKVFSKLAENEKSEFYQVQWEDLLQSLKEEVETLARQIQQGDARMQFAKETDVQYAQAYLALRLPEVRQQLKLQAEETNE</sequence>
<evidence type="ECO:0000259" key="2">
    <source>
        <dbReference type="Pfam" id="PF12705"/>
    </source>
</evidence>
<keyword evidence="4" id="KW-1185">Reference proteome</keyword>
<dbReference type="NCBIfam" id="TIGR03623">
    <property type="entry name" value="probable DNA repair protein"/>
    <property type="match status" value="1"/>
</dbReference>
<dbReference type="InterPro" id="IPR019925">
    <property type="entry name" value="DNA_repair_protein_predicted"/>
</dbReference>
<dbReference type="EMBL" id="CP054020">
    <property type="protein sequence ID" value="QKI88684.1"/>
    <property type="molecule type" value="Genomic_DNA"/>
</dbReference>
<accession>A0A7D4SY17</accession>